<dbReference type="CDD" id="cd22343">
    <property type="entry name" value="PDDEXK_lambda_exonuclease-like"/>
    <property type="match status" value="1"/>
</dbReference>
<sequence length="275" mass="30827">MKQPASSNVAAETIATYVNESRIVVVSESLLGRQLGKVQNEGSLHYMMSKFKKALPGSDAEAFISYCSQEMTSSVCKNIASKTEDQALSPLWREMRYGRITASKLYEASRCSTTEGSLVNAILGASKVKNNVAMERGIRLEKDVLKEVERKLRTKINRSGLILMPENPIFGASPDGISENAVFEVKCPVSEKSFKTYFNDDETMPADKYLAQIMLQMYMCNKDLGFFCVARPCFEKSKDILILKVVYNEAWLQSVMIKAKEFWISSLFPKLNVSA</sequence>
<reference evidence="2" key="1">
    <citation type="submission" date="2021-05" db="EMBL/GenBank/DDBJ databases">
        <authorList>
            <person name="Alioto T."/>
            <person name="Alioto T."/>
            <person name="Gomez Garrido J."/>
        </authorList>
    </citation>
    <scope>NUCLEOTIDE SEQUENCE</scope>
</reference>
<dbReference type="InterPro" id="IPR011604">
    <property type="entry name" value="PDDEXK-like_dom_sf"/>
</dbReference>
<dbReference type="PANTHER" id="PTHR39953:SF1">
    <property type="entry name" value="RE54151P"/>
    <property type="match status" value="1"/>
</dbReference>
<organism evidence="2">
    <name type="scientific">Cacopsylla melanoneura</name>
    <dbReference type="NCBI Taxonomy" id="428564"/>
    <lineage>
        <taxon>Eukaryota</taxon>
        <taxon>Metazoa</taxon>
        <taxon>Ecdysozoa</taxon>
        <taxon>Arthropoda</taxon>
        <taxon>Hexapoda</taxon>
        <taxon>Insecta</taxon>
        <taxon>Pterygota</taxon>
        <taxon>Neoptera</taxon>
        <taxon>Paraneoptera</taxon>
        <taxon>Hemiptera</taxon>
        <taxon>Sternorrhyncha</taxon>
        <taxon>Psylloidea</taxon>
        <taxon>Psyllidae</taxon>
        <taxon>Psyllinae</taxon>
        <taxon>Cacopsylla</taxon>
    </lineage>
</organism>
<dbReference type="InterPro" id="IPR011335">
    <property type="entry name" value="Restrct_endonuc-II-like"/>
</dbReference>
<dbReference type="EMBL" id="HBUF01124070">
    <property type="protein sequence ID" value="CAG6642746.1"/>
    <property type="molecule type" value="Transcribed_RNA"/>
</dbReference>
<accession>A0A8D8R4J3</accession>
<dbReference type="Gene3D" id="3.90.320.10">
    <property type="match status" value="1"/>
</dbReference>
<dbReference type="AlphaFoldDB" id="A0A8D8R4J3"/>
<dbReference type="GO" id="GO:0006281">
    <property type="term" value="P:DNA repair"/>
    <property type="evidence" value="ECO:0007669"/>
    <property type="project" value="UniProtKB-ARBA"/>
</dbReference>
<dbReference type="Pfam" id="PF09588">
    <property type="entry name" value="YqaJ"/>
    <property type="match status" value="1"/>
</dbReference>
<dbReference type="SUPFAM" id="SSF52980">
    <property type="entry name" value="Restriction endonuclease-like"/>
    <property type="match status" value="1"/>
</dbReference>
<dbReference type="InterPro" id="IPR019080">
    <property type="entry name" value="YqaJ_viral_recombinase"/>
</dbReference>
<name>A0A8D8R4J3_9HEMI</name>
<evidence type="ECO:0000313" key="2">
    <source>
        <dbReference type="EMBL" id="CAG6642746.1"/>
    </source>
</evidence>
<proteinExistence type="predicted"/>
<dbReference type="PANTHER" id="PTHR39953">
    <property type="entry name" value="RE54151P"/>
    <property type="match status" value="1"/>
</dbReference>
<protein>
    <recommendedName>
        <fullName evidence="1">YqaJ viral recombinase domain-containing protein</fullName>
    </recommendedName>
</protein>
<feature type="domain" description="YqaJ viral recombinase" evidence="1">
    <location>
        <begin position="92"/>
        <end position="221"/>
    </location>
</feature>
<evidence type="ECO:0000259" key="1">
    <source>
        <dbReference type="Pfam" id="PF09588"/>
    </source>
</evidence>